<dbReference type="GO" id="GO:0000228">
    <property type="term" value="C:nuclear chromosome"/>
    <property type="evidence" value="ECO:0007669"/>
    <property type="project" value="TreeGrafter"/>
</dbReference>
<evidence type="ECO:0000256" key="5">
    <source>
        <dbReference type="ARBA" id="ARBA00022723"/>
    </source>
</evidence>
<feature type="domain" description="Spo11/DNA topoisomerase VI subunit A N-terminal" evidence="11">
    <location>
        <begin position="109"/>
        <end position="137"/>
    </location>
</feature>
<dbReference type="KEGG" id="pfy:PFICI_07702"/>
<protein>
    <recommendedName>
        <fullName evidence="4">DNA topoisomerase (ATP-hydrolyzing)</fullName>
        <ecNumber evidence="4">5.6.2.2</ecNumber>
    </recommendedName>
</protein>
<dbReference type="GeneID" id="19272715"/>
<keyword evidence="6" id="KW-0460">Magnesium</keyword>
<evidence type="ECO:0000313" key="14">
    <source>
        <dbReference type="Proteomes" id="UP000030651"/>
    </source>
</evidence>
<dbReference type="AlphaFoldDB" id="W3X216"/>
<dbReference type="InterPro" id="IPR013049">
    <property type="entry name" value="Spo11/TopoVI_A_N"/>
</dbReference>
<evidence type="ECO:0000256" key="7">
    <source>
        <dbReference type="ARBA" id="ARBA00023029"/>
    </source>
</evidence>
<dbReference type="GO" id="GO:0005524">
    <property type="term" value="F:ATP binding"/>
    <property type="evidence" value="ECO:0007669"/>
    <property type="project" value="InterPro"/>
</dbReference>
<dbReference type="GO" id="GO:0007131">
    <property type="term" value="P:reciprocal meiotic recombination"/>
    <property type="evidence" value="ECO:0007669"/>
    <property type="project" value="TreeGrafter"/>
</dbReference>
<evidence type="ECO:0000256" key="10">
    <source>
        <dbReference type="SAM" id="MobiDB-lite"/>
    </source>
</evidence>
<sequence length="412" mass="45652">MSQNPFPQTHAGASRNAERDSGQRQSSQIGARPSDQRRQEPDQYSQELPEPLGDPAASLLSRIEDIIEGIVDRLQENRPLLIPLRSRRTGRESAVLFPTASNASARRFNLFERQSYVDQIIDDIAFTFGVNRDALNIVATSKGLVAGGPFGRESDDMYAGIPDAVSLASFELRGIQWVMIVEKEATFRSLVAARYFDHSAAGPGLLITAKGYPDLATRQFLHAIHSQYPFIPLHGLVDFDPDGVGILRTYKLGSRSLRHEGNVTAPGLLWLGVKSHDMFRQEFALKSPVRSPQAGLEGVTPQVPVRSQQPLDESTRHLRAAANVADIERPGSLAQLTDIDYKTNALTPTDRRKTSSLLRMVEETAPLEAEELALLRELQIMLMLNVKFEIQAISGDGNMTRWLDERLSSGML</sequence>
<dbReference type="PANTHER" id="PTHR10848">
    <property type="entry name" value="MEIOTIC RECOMBINATION PROTEIN SPO11"/>
    <property type="match status" value="1"/>
</dbReference>
<dbReference type="GO" id="GO:0003677">
    <property type="term" value="F:DNA binding"/>
    <property type="evidence" value="ECO:0007669"/>
    <property type="project" value="UniProtKB-KW"/>
</dbReference>
<dbReference type="OrthoDB" id="5377392at2759"/>
<dbReference type="GO" id="GO:0042138">
    <property type="term" value="P:meiotic DNA double-strand break formation"/>
    <property type="evidence" value="ECO:0007669"/>
    <property type="project" value="TreeGrafter"/>
</dbReference>
<dbReference type="GO" id="GO:0046872">
    <property type="term" value="F:metal ion binding"/>
    <property type="evidence" value="ECO:0007669"/>
    <property type="project" value="UniProtKB-KW"/>
</dbReference>
<keyword evidence="7" id="KW-0799">Topoisomerase</keyword>
<dbReference type="GO" id="GO:0003918">
    <property type="term" value="F:DNA topoisomerase type II (double strand cut, ATP-hydrolyzing) activity"/>
    <property type="evidence" value="ECO:0007669"/>
    <property type="project" value="UniProtKB-EC"/>
</dbReference>
<dbReference type="STRING" id="1229662.W3X216"/>
<dbReference type="Pfam" id="PF04406">
    <property type="entry name" value="TP6A_N"/>
    <property type="match status" value="1"/>
</dbReference>
<dbReference type="SUPFAM" id="SSF56726">
    <property type="entry name" value="DNA topoisomerase IV, alpha subunit"/>
    <property type="match status" value="1"/>
</dbReference>
<evidence type="ECO:0000256" key="2">
    <source>
        <dbReference type="ARBA" id="ARBA00001946"/>
    </source>
</evidence>
<organism evidence="13 14">
    <name type="scientific">Pestalotiopsis fici (strain W106-1 / CGMCC3.15140)</name>
    <dbReference type="NCBI Taxonomy" id="1229662"/>
    <lineage>
        <taxon>Eukaryota</taxon>
        <taxon>Fungi</taxon>
        <taxon>Dikarya</taxon>
        <taxon>Ascomycota</taxon>
        <taxon>Pezizomycotina</taxon>
        <taxon>Sordariomycetes</taxon>
        <taxon>Xylariomycetidae</taxon>
        <taxon>Amphisphaeriales</taxon>
        <taxon>Sporocadaceae</taxon>
        <taxon>Pestalotiopsis</taxon>
    </lineage>
</organism>
<feature type="domain" description="Topoisomerase 6 subunit A/Spo11 TOPRIM" evidence="12">
    <location>
        <begin position="178"/>
        <end position="283"/>
    </location>
</feature>
<evidence type="ECO:0000259" key="11">
    <source>
        <dbReference type="Pfam" id="PF04406"/>
    </source>
</evidence>
<reference evidence="14" key="1">
    <citation type="journal article" date="2015" name="BMC Genomics">
        <title>Genomic and transcriptomic analysis of the endophytic fungus Pestalotiopsis fici reveals its lifestyle and high potential for synthesis of natural products.</title>
        <authorList>
            <person name="Wang X."/>
            <person name="Zhang X."/>
            <person name="Liu L."/>
            <person name="Xiang M."/>
            <person name="Wang W."/>
            <person name="Sun X."/>
            <person name="Che Y."/>
            <person name="Guo L."/>
            <person name="Liu G."/>
            <person name="Guo L."/>
            <person name="Wang C."/>
            <person name="Yin W.B."/>
            <person name="Stadler M."/>
            <person name="Zhang X."/>
            <person name="Liu X."/>
        </authorList>
    </citation>
    <scope>NUCLEOTIDE SEQUENCE [LARGE SCALE GENOMIC DNA]</scope>
    <source>
        <strain evidence="14">W106-1 / CGMCC3.15140</strain>
    </source>
</reference>
<keyword evidence="9" id="KW-0413">Isomerase</keyword>
<evidence type="ECO:0000256" key="6">
    <source>
        <dbReference type="ARBA" id="ARBA00022842"/>
    </source>
</evidence>
<dbReference type="Gene3D" id="1.10.10.10">
    <property type="entry name" value="Winged helix-like DNA-binding domain superfamily/Winged helix DNA-binding domain"/>
    <property type="match status" value="1"/>
</dbReference>
<dbReference type="InterPro" id="IPR002815">
    <property type="entry name" value="Spo11/TopoVI_A"/>
</dbReference>
<dbReference type="InterPro" id="IPR034136">
    <property type="entry name" value="TOPRIM_Topo6A/Spo11"/>
</dbReference>
<dbReference type="Proteomes" id="UP000030651">
    <property type="component" value="Unassembled WGS sequence"/>
</dbReference>
<dbReference type="EMBL" id="KI912113">
    <property type="protein sequence ID" value="ETS80173.1"/>
    <property type="molecule type" value="Genomic_DNA"/>
</dbReference>
<dbReference type="EC" id="5.6.2.2" evidence="4"/>
<comment type="cofactor">
    <cofactor evidence="2">
        <name>Mg(2+)</name>
        <dbReference type="ChEBI" id="CHEBI:18420"/>
    </cofactor>
</comment>
<evidence type="ECO:0000256" key="9">
    <source>
        <dbReference type="ARBA" id="ARBA00023235"/>
    </source>
</evidence>
<dbReference type="InParanoid" id="W3X216"/>
<feature type="region of interest" description="Disordered" evidence="10">
    <location>
        <begin position="1"/>
        <end position="55"/>
    </location>
</feature>
<dbReference type="eggNOG" id="KOG2795">
    <property type="taxonomic scope" value="Eukaryota"/>
</dbReference>
<gene>
    <name evidence="13" type="ORF">PFICI_07702</name>
</gene>
<keyword evidence="14" id="KW-1185">Reference proteome</keyword>
<name>W3X216_PESFW</name>
<proteinExistence type="inferred from homology"/>
<accession>W3X216</accession>
<dbReference type="GO" id="GO:0000706">
    <property type="term" value="P:meiotic DNA double-strand break processing"/>
    <property type="evidence" value="ECO:0007669"/>
    <property type="project" value="TreeGrafter"/>
</dbReference>
<dbReference type="CDD" id="cd00223">
    <property type="entry name" value="TOPRIM_TopoIIB_SPO"/>
    <property type="match status" value="1"/>
</dbReference>
<evidence type="ECO:0000256" key="3">
    <source>
        <dbReference type="ARBA" id="ARBA00006559"/>
    </source>
</evidence>
<evidence type="ECO:0000256" key="1">
    <source>
        <dbReference type="ARBA" id="ARBA00000185"/>
    </source>
</evidence>
<comment type="catalytic activity">
    <reaction evidence="1">
        <text>ATP-dependent breakage, passage and rejoining of double-stranded DNA.</text>
        <dbReference type="EC" id="5.6.2.2"/>
    </reaction>
</comment>
<dbReference type="Pfam" id="PF21180">
    <property type="entry name" value="TOP6A-Spo11_Toprim"/>
    <property type="match status" value="1"/>
</dbReference>
<dbReference type="InterPro" id="IPR036078">
    <property type="entry name" value="Spo11/TopoVI_A_sf"/>
</dbReference>
<evidence type="ECO:0000259" key="12">
    <source>
        <dbReference type="Pfam" id="PF21180"/>
    </source>
</evidence>
<keyword evidence="8" id="KW-0238">DNA-binding</keyword>
<dbReference type="HOGENOM" id="CLU_037229_0_0_1"/>
<dbReference type="InterPro" id="IPR036388">
    <property type="entry name" value="WH-like_DNA-bd_sf"/>
</dbReference>
<evidence type="ECO:0000313" key="13">
    <source>
        <dbReference type="EMBL" id="ETS80173.1"/>
    </source>
</evidence>
<dbReference type="Gene3D" id="3.40.1360.10">
    <property type="match status" value="1"/>
</dbReference>
<keyword evidence="5" id="KW-0479">Metal-binding</keyword>
<dbReference type="PANTHER" id="PTHR10848:SF0">
    <property type="entry name" value="MEIOTIC RECOMBINATION PROTEIN SPO11"/>
    <property type="match status" value="1"/>
</dbReference>
<comment type="similarity">
    <text evidence="3">Belongs to the TOP6A family.</text>
</comment>
<dbReference type="PRINTS" id="PR01550">
    <property type="entry name" value="TOP6AFAMILY"/>
</dbReference>
<dbReference type="RefSeq" id="XP_007834474.1">
    <property type="nucleotide sequence ID" value="XM_007836283.1"/>
</dbReference>
<evidence type="ECO:0000256" key="4">
    <source>
        <dbReference type="ARBA" id="ARBA00012895"/>
    </source>
</evidence>
<evidence type="ECO:0000256" key="8">
    <source>
        <dbReference type="ARBA" id="ARBA00023125"/>
    </source>
</evidence>